<keyword evidence="1" id="KW-1133">Transmembrane helix</keyword>
<reference evidence="2 3" key="1">
    <citation type="journal article" date="2021" name="bioRxiv">
        <title>Chromosome-scale and haplotype-resolved genome assembly of a tetraploid potato cultivar.</title>
        <authorList>
            <person name="Sun H."/>
            <person name="Jiao W.-B."/>
            <person name="Krause K."/>
            <person name="Campoy J.A."/>
            <person name="Goel M."/>
            <person name="Folz-Donahue K."/>
            <person name="Kukat C."/>
            <person name="Huettel B."/>
            <person name="Schneeberger K."/>
        </authorList>
    </citation>
    <scope>NUCLEOTIDE SEQUENCE [LARGE SCALE GENOMIC DNA]</scope>
    <source>
        <strain evidence="2">SolTubOtavaFocal</strain>
        <tissue evidence="2">Leaves</tissue>
    </source>
</reference>
<protein>
    <submittedName>
        <fullName evidence="2">Uncharacterized protein</fullName>
    </submittedName>
</protein>
<accession>A0ABQ7URJ8</accession>
<keyword evidence="3" id="KW-1185">Reference proteome</keyword>
<sequence>MVRSGLVRISAEVEGEEGGGGLLFSGGLRRSSLELGFCSGVLALGLLVLGFEAGKRRRTNGVLGVRISPEKRVKGAGVFGVWWSAFGRV</sequence>
<dbReference type="EMBL" id="JAIVGD010000018">
    <property type="protein sequence ID" value="KAH0754443.1"/>
    <property type="molecule type" value="Genomic_DNA"/>
</dbReference>
<name>A0ABQ7URJ8_SOLTU</name>
<proteinExistence type="predicted"/>
<dbReference type="Proteomes" id="UP000826656">
    <property type="component" value="Unassembled WGS sequence"/>
</dbReference>
<evidence type="ECO:0000313" key="2">
    <source>
        <dbReference type="EMBL" id="KAH0754443.1"/>
    </source>
</evidence>
<comment type="caution">
    <text evidence="2">The sequence shown here is derived from an EMBL/GenBank/DDBJ whole genome shotgun (WGS) entry which is preliminary data.</text>
</comment>
<feature type="transmembrane region" description="Helical" evidence="1">
    <location>
        <begin position="32"/>
        <end position="51"/>
    </location>
</feature>
<gene>
    <name evidence="2" type="ORF">KY290_024713</name>
</gene>
<evidence type="ECO:0000313" key="3">
    <source>
        <dbReference type="Proteomes" id="UP000826656"/>
    </source>
</evidence>
<evidence type="ECO:0000256" key="1">
    <source>
        <dbReference type="SAM" id="Phobius"/>
    </source>
</evidence>
<keyword evidence="1" id="KW-0472">Membrane</keyword>
<keyword evidence="1" id="KW-0812">Transmembrane</keyword>
<organism evidence="2 3">
    <name type="scientific">Solanum tuberosum</name>
    <name type="common">Potato</name>
    <dbReference type="NCBI Taxonomy" id="4113"/>
    <lineage>
        <taxon>Eukaryota</taxon>
        <taxon>Viridiplantae</taxon>
        <taxon>Streptophyta</taxon>
        <taxon>Embryophyta</taxon>
        <taxon>Tracheophyta</taxon>
        <taxon>Spermatophyta</taxon>
        <taxon>Magnoliopsida</taxon>
        <taxon>eudicotyledons</taxon>
        <taxon>Gunneridae</taxon>
        <taxon>Pentapetalae</taxon>
        <taxon>asterids</taxon>
        <taxon>lamiids</taxon>
        <taxon>Solanales</taxon>
        <taxon>Solanaceae</taxon>
        <taxon>Solanoideae</taxon>
        <taxon>Solaneae</taxon>
        <taxon>Solanum</taxon>
    </lineage>
</organism>